<sequence>MGLARSRALHKLDHSLSHDVVEKSGDLAAKAVAYQARGPRFKSHFEPSQFFIASLCPTSTKWYLGLLSPGECKGDEESNGKLSHNSGGSLNGRAADLLEDSTLEQVEDRANRSRSTARRSRAEIDETILLTERLNLPGMNEFVKYLDASYRVKTKCRNGESGFIDIAEPVFSMLPVWKR</sequence>
<gene>
    <name evidence="1" type="ORF">PoB_005509300</name>
</gene>
<keyword evidence="2" id="KW-1185">Reference proteome</keyword>
<reference evidence="1 2" key="1">
    <citation type="journal article" date="2021" name="Elife">
        <title>Chloroplast acquisition without the gene transfer in kleptoplastic sea slugs, Plakobranchus ocellatus.</title>
        <authorList>
            <person name="Maeda T."/>
            <person name="Takahashi S."/>
            <person name="Yoshida T."/>
            <person name="Shimamura S."/>
            <person name="Takaki Y."/>
            <person name="Nagai Y."/>
            <person name="Toyoda A."/>
            <person name="Suzuki Y."/>
            <person name="Arimoto A."/>
            <person name="Ishii H."/>
            <person name="Satoh N."/>
            <person name="Nishiyama T."/>
            <person name="Hasebe M."/>
            <person name="Maruyama T."/>
            <person name="Minagawa J."/>
            <person name="Obokata J."/>
            <person name="Shigenobu S."/>
        </authorList>
    </citation>
    <scope>NUCLEOTIDE SEQUENCE [LARGE SCALE GENOMIC DNA]</scope>
</reference>
<dbReference type="AlphaFoldDB" id="A0AAV4CC94"/>
<dbReference type="Proteomes" id="UP000735302">
    <property type="component" value="Unassembled WGS sequence"/>
</dbReference>
<proteinExistence type="predicted"/>
<name>A0AAV4CC94_9GAST</name>
<organism evidence="1 2">
    <name type="scientific">Plakobranchus ocellatus</name>
    <dbReference type="NCBI Taxonomy" id="259542"/>
    <lineage>
        <taxon>Eukaryota</taxon>
        <taxon>Metazoa</taxon>
        <taxon>Spiralia</taxon>
        <taxon>Lophotrochozoa</taxon>
        <taxon>Mollusca</taxon>
        <taxon>Gastropoda</taxon>
        <taxon>Heterobranchia</taxon>
        <taxon>Euthyneura</taxon>
        <taxon>Panpulmonata</taxon>
        <taxon>Sacoglossa</taxon>
        <taxon>Placobranchoidea</taxon>
        <taxon>Plakobranchidae</taxon>
        <taxon>Plakobranchus</taxon>
    </lineage>
</organism>
<evidence type="ECO:0000313" key="1">
    <source>
        <dbReference type="EMBL" id="GFO28588.1"/>
    </source>
</evidence>
<evidence type="ECO:0000313" key="2">
    <source>
        <dbReference type="Proteomes" id="UP000735302"/>
    </source>
</evidence>
<dbReference type="EMBL" id="BLXT01006047">
    <property type="protein sequence ID" value="GFO28588.1"/>
    <property type="molecule type" value="Genomic_DNA"/>
</dbReference>
<comment type="caution">
    <text evidence="1">The sequence shown here is derived from an EMBL/GenBank/DDBJ whole genome shotgun (WGS) entry which is preliminary data.</text>
</comment>
<protein>
    <submittedName>
        <fullName evidence="1">Uncharacterized protein</fullName>
    </submittedName>
</protein>
<accession>A0AAV4CC94</accession>